<sequence>MRSINLFKRSDAANIALMRSQFEAFSRQLPLLYFTLMVNSIAVAYTHVETAPVFMSKVIPSILCAGCTLRLLVWARRRALGTVLTDGQIAVRMRNTVILVVLFGMAFTFWGLSLYPYGGAYERSHVAFYMSITVIACIFCLMHMRMAALLLTAIVLGPFVVFFSLTANTVLMAIAMNVVLVTVTMVKVLLTYYRDFADLVNAKKVLEDKQQQLLALNSENQRLANIDSLTALPNRRHFLALLGKHFADERLDETRFAVGIVDLDGFKQVNDLHGHRAGDSLLREVGQRLAAFVSDDLQIARLGGDEFGLLFARVCSSDALLSISSALCDALRKPYALSETTMRISATIGIALFPEAGRTAEQLFERADYALYHAKAHRRGQATIFSEQHESTIRHLGSIEQALRQADLEREMNLHFQPILNVATGEVVSYESLARWHSPTLGKIAPDVFIRVAEKSDLIHELTAVLLHKALAFMEKSDPRIGVSFNLSARDIASPDAVECIRQIVLQSGVDTSRLTFEVTETAIIEDFAKGREALSRLSALGAKIALDDFGTGYSSLHCIHQLPLNSVKVDRTFVGDIERDRLAQGIVRTIVELCRNLSLSCVIEGVETERQAAALAELGCNFMQGYHFGKPAAMDDCAVRHPNLKLPFPASGCVG</sequence>
<gene>
    <name evidence="5" type="ORF">C0Z18_16670</name>
</gene>
<dbReference type="InterPro" id="IPR052155">
    <property type="entry name" value="Biofilm_reg_signaling"/>
</dbReference>
<dbReference type="SMART" id="SM00267">
    <property type="entry name" value="GGDEF"/>
    <property type="match status" value="1"/>
</dbReference>
<dbReference type="InterPro" id="IPR000160">
    <property type="entry name" value="GGDEF_dom"/>
</dbReference>
<feature type="transmembrane region" description="Helical" evidence="2">
    <location>
        <begin position="171"/>
        <end position="193"/>
    </location>
</feature>
<feature type="transmembrane region" description="Helical" evidence="2">
    <location>
        <begin position="29"/>
        <end position="48"/>
    </location>
</feature>
<dbReference type="CDD" id="cd01948">
    <property type="entry name" value="EAL"/>
    <property type="match status" value="1"/>
</dbReference>
<protein>
    <submittedName>
        <fullName evidence="5">GGDEF-domain containing protein</fullName>
    </submittedName>
</protein>
<dbReference type="SUPFAM" id="SSF141868">
    <property type="entry name" value="EAL domain-like"/>
    <property type="match status" value="1"/>
</dbReference>
<keyword evidence="2" id="KW-0812">Transmembrane</keyword>
<dbReference type="EMBL" id="PNYA01000014">
    <property type="protein sequence ID" value="PMS18557.1"/>
    <property type="molecule type" value="Genomic_DNA"/>
</dbReference>
<organism evidence="5 6">
    <name type="scientific">Trinickia dabaoshanensis</name>
    <dbReference type="NCBI Taxonomy" id="564714"/>
    <lineage>
        <taxon>Bacteria</taxon>
        <taxon>Pseudomonadati</taxon>
        <taxon>Pseudomonadota</taxon>
        <taxon>Betaproteobacteria</taxon>
        <taxon>Burkholderiales</taxon>
        <taxon>Burkholderiaceae</taxon>
        <taxon>Trinickia</taxon>
    </lineage>
</organism>
<dbReference type="PANTHER" id="PTHR44757">
    <property type="entry name" value="DIGUANYLATE CYCLASE DGCP"/>
    <property type="match status" value="1"/>
</dbReference>
<dbReference type="PROSITE" id="PS50887">
    <property type="entry name" value="GGDEF"/>
    <property type="match status" value="1"/>
</dbReference>
<dbReference type="Pfam" id="PF00990">
    <property type="entry name" value="GGDEF"/>
    <property type="match status" value="1"/>
</dbReference>
<feature type="domain" description="GGDEF" evidence="4">
    <location>
        <begin position="254"/>
        <end position="387"/>
    </location>
</feature>
<comment type="caution">
    <text evidence="5">The sequence shown here is derived from an EMBL/GenBank/DDBJ whole genome shotgun (WGS) entry which is preliminary data.</text>
</comment>
<reference evidence="5 6" key="1">
    <citation type="submission" date="2018-01" db="EMBL/GenBank/DDBJ databases">
        <title>Whole genome analyses suggest that Burkholderia sensu lato contains two further novel genera in the rhizoxinica-symbiotica group Mycetohabitans gen. nov., and Trinickia gen. nov.: implications for the evolution of diazotrophy and nodulation in the Burkholderiaceae.</title>
        <authorList>
            <person name="Estrada-de los Santos P."/>
            <person name="Palmer M."/>
            <person name="Chavez-Ramirez B."/>
            <person name="Beukes C."/>
            <person name="Steenkamp E.T."/>
            <person name="Hirsch A.M."/>
            <person name="Manyaka P."/>
            <person name="Maluk M."/>
            <person name="Lafos M."/>
            <person name="Crook M."/>
            <person name="Gross E."/>
            <person name="Simon M.F."/>
            <person name="Bueno dos Reis Junior F."/>
            <person name="Poole P.S."/>
            <person name="Venter S.N."/>
            <person name="James E.K."/>
        </authorList>
    </citation>
    <scope>NUCLEOTIDE SEQUENCE [LARGE SCALE GENOMIC DNA]</scope>
    <source>
        <strain evidence="5 6">GIMN1.004</strain>
    </source>
</reference>
<feature type="domain" description="EAL" evidence="3">
    <location>
        <begin position="396"/>
        <end position="646"/>
    </location>
</feature>
<evidence type="ECO:0000313" key="5">
    <source>
        <dbReference type="EMBL" id="PMS18557.1"/>
    </source>
</evidence>
<dbReference type="SUPFAM" id="SSF55073">
    <property type="entry name" value="Nucleotide cyclase"/>
    <property type="match status" value="1"/>
</dbReference>
<dbReference type="InterPro" id="IPR001633">
    <property type="entry name" value="EAL_dom"/>
</dbReference>
<keyword evidence="6" id="KW-1185">Reference proteome</keyword>
<evidence type="ECO:0000259" key="3">
    <source>
        <dbReference type="PROSITE" id="PS50883"/>
    </source>
</evidence>
<dbReference type="RefSeq" id="WP_102646519.1">
    <property type="nucleotide sequence ID" value="NZ_PNYA01000014.1"/>
</dbReference>
<dbReference type="SMART" id="SM00052">
    <property type="entry name" value="EAL"/>
    <property type="match status" value="1"/>
</dbReference>
<feature type="transmembrane region" description="Helical" evidence="2">
    <location>
        <begin position="148"/>
        <end position="165"/>
    </location>
</feature>
<dbReference type="AlphaFoldDB" id="A0A2N7VN70"/>
<dbReference type="Pfam" id="PF00563">
    <property type="entry name" value="EAL"/>
    <property type="match status" value="1"/>
</dbReference>
<dbReference type="PANTHER" id="PTHR44757:SF2">
    <property type="entry name" value="BIOFILM ARCHITECTURE MAINTENANCE PROTEIN MBAA"/>
    <property type="match status" value="1"/>
</dbReference>
<dbReference type="InterPro" id="IPR043128">
    <property type="entry name" value="Rev_trsase/Diguanyl_cyclase"/>
</dbReference>
<feature type="coiled-coil region" evidence="1">
    <location>
        <begin position="199"/>
        <end position="226"/>
    </location>
</feature>
<feature type="transmembrane region" description="Helical" evidence="2">
    <location>
        <begin position="96"/>
        <end position="118"/>
    </location>
</feature>
<evidence type="ECO:0000259" key="4">
    <source>
        <dbReference type="PROSITE" id="PS50887"/>
    </source>
</evidence>
<dbReference type="Proteomes" id="UP000235616">
    <property type="component" value="Unassembled WGS sequence"/>
</dbReference>
<accession>A0A2N7VN70</accession>
<keyword evidence="2" id="KW-1133">Transmembrane helix</keyword>
<evidence type="ECO:0000256" key="1">
    <source>
        <dbReference type="SAM" id="Coils"/>
    </source>
</evidence>
<dbReference type="OrthoDB" id="9804951at2"/>
<keyword evidence="1" id="KW-0175">Coiled coil</keyword>
<dbReference type="NCBIfam" id="TIGR00254">
    <property type="entry name" value="GGDEF"/>
    <property type="match status" value="1"/>
</dbReference>
<dbReference type="PROSITE" id="PS50883">
    <property type="entry name" value="EAL"/>
    <property type="match status" value="1"/>
</dbReference>
<proteinExistence type="predicted"/>
<dbReference type="Gene3D" id="3.30.70.270">
    <property type="match status" value="1"/>
</dbReference>
<evidence type="ECO:0000313" key="6">
    <source>
        <dbReference type="Proteomes" id="UP000235616"/>
    </source>
</evidence>
<name>A0A2N7VN70_9BURK</name>
<feature type="transmembrane region" description="Helical" evidence="2">
    <location>
        <begin position="54"/>
        <end position="75"/>
    </location>
</feature>
<keyword evidence="2" id="KW-0472">Membrane</keyword>
<dbReference type="Gene3D" id="3.20.20.450">
    <property type="entry name" value="EAL domain"/>
    <property type="match status" value="1"/>
</dbReference>
<dbReference type="InterPro" id="IPR029787">
    <property type="entry name" value="Nucleotide_cyclase"/>
</dbReference>
<dbReference type="InterPro" id="IPR035919">
    <property type="entry name" value="EAL_sf"/>
</dbReference>
<dbReference type="CDD" id="cd01949">
    <property type="entry name" value="GGDEF"/>
    <property type="match status" value="1"/>
</dbReference>
<evidence type="ECO:0000256" key="2">
    <source>
        <dbReference type="SAM" id="Phobius"/>
    </source>
</evidence>